<accession>A0A6N2LMV1</accession>
<dbReference type="EMBL" id="CAADRP010001585">
    <property type="protein sequence ID" value="VFU42691.1"/>
    <property type="molecule type" value="Genomic_DNA"/>
</dbReference>
<evidence type="ECO:0000313" key="1">
    <source>
        <dbReference type="EMBL" id="VFU42691.1"/>
    </source>
</evidence>
<reference evidence="1" key="1">
    <citation type="submission" date="2019-03" db="EMBL/GenBank/DDBJ databases">
        <authorList>
            <person name="Mank J."/>
            <person name="Almeida P."/>
        </authorList>
    </citation>
    <scope>NUCLEOTIDE SEQUENCE</scope>
    <source>
        <strain evidence="1">78183</strain>
    </source>
</reference>
<dbReference type="AlphaFoldDB" id="A0A6N2LMV1"/>
<sequence>MTFAFLVLEVIFPNSQAPFQRLRWYLEMGRSCYCHQKIIYSDARCILFGYIPKWKGPNHSSRRNRRPEYSCLL</sequence>
<proteinExistence type="predicted"/>
<organism evidence="1">
    <name type="scientific">Salix viminalis</name>
    <name type="common">Common osier</name>
    <name type="synonym">Basket willow</name>
    <dbReference type="NCBI Taxonomy" id="40686"/>
    <lineage>
        <taxon>Eukaryota</taxon>
        <taxon>Viridiplantae</taxon>
        <taxon>Streptophyta</taxon>
        <taxon>Embryophyta</taxon>
        <taxon>Tracheophyta</taxon>
        <taxon>Spermatophyta</taxon>
        <taxon>Magnoliopsida</taxon>
        <taxon>eudicotyledons</taxon>
        <taxon>Gunneridae</taxon>
        <taxon>Pentapetalae</taxon>
        <taxon>rosids</taxon>
        <taxon>fabids</taxon>
        <taxon>Malpighiales</taxon>
        <taxon>Salicaceae</taxon>
        <taxon>Saliceae</taxon>
        <taxon>Salix</taxon>
    </lineage>
</organism>
<gene>
    <name evidence="1" type="ORF">SVIM_LOCUS258606</name>
</gene>
<name>A0A6N2LMV1_SALVM</name>
<protein>
    <submittedName>
        <fullName evidence="1">Uncharacterized protein</fullName>
    </submittedName>
</protein>